<keyword evidence="2" id="KW-0813">Transport</keyword>
<evidence type="ECO:0000256" key="5">
    <source>
        <dbReference type="ARBA" id="ARBA00023136"/>
    </source>
</evidence>
<comment type="subcellular location">
    <subcellularLocation>
        <location evidence="1">Membrane</location>
        <topology evidence="1">Multi-pass membrane protein</topology>
    </subcellularLocation>
</comment>
<dbReference type="AlphaFoldDB" id="A0ABD3F157"/>
<keyword evidence="4 6" id="KW-1133">Transmembrane helix</keyword>
<evidence type="ECO:0000256" key="1">
    <source>
        <dbReference type="ARBA" id="ARBA00004141"/>
    </source>
</evidence>
<proteinExistence type="predicted"/>
<feature type="transmembrane region" description="Helical" evidence="6">
    <location>
        <begin position="111"/>
        <end position="130"/>
    </location>
</feature>
<dbReference type="EMBL" id="JBIMZQ010000048">
    <property type="protein sequence ID" value="KAL3659199.1"/>
    <property type="molecule type" value="Genomic_DNA"/>
</dbReference>
<evidence type="ECO:0000256" key="3">
    <source>
        <dbReference type="ARBA" id="ARBA00022692"/>
    </source>
</evidence>
<sequence>MEGFLNLQIPQWKRVALTRGVALLPAVGVAIVGQQTDSDRMDELLNVLQSIQLPFALVPVLILTSPPAIMGSFSNTKATVVTGWVLGSLVYGINMYLVFANVDVHSLGPVGLTALVTACCIYFSFVAYLMSVEPNCEDQPVPKIPTTQRVSRAVPCVRRDTWRLSEL</sequence>
<dbReference type="Proteomes" id="UP001632037">
    <property type="component" value="Unassembled WGS sequence"/>
</dbReference>
<keyword evidence="5 6" id="KW-0472">Membrane</keyword>
<dbReference type="PANTHER" id="PTHR11706:SF33">
    <property type="entry name" value="NATURAL RESISTANCE-ASSOCIATED MACROPHAGE PROTEIN 2"/>
    <property type="match status" value="1"/>
</dbReference>
<feature type="transmembrane region" description="Helical" evidence="6">
    <location>
        <begin position="80"/>
        <end position="99"/>
    </location>
</feature>
<organism evidence="7 8">
    <name type="scientific">Phytophthora oleae</name>
    <dbReference type="NCBI Taxonomy" id="2107226"/>
    <lineage>
        <taxon>Eukaryota</taxon>
        <taxon>Sar</taxon>
        <taxon>Stramenopiles</taxon>
        <taxon>Oomycota</taxon>
        <taxon>Peronosporomycetes</taxon>
        <taxon>Peronosporales</taxon>
        <taxon>Peronosporaceae</taxon>
        <taxon>Phytophthora</taxon>
    </lineage>
</organism>
<dbReference type="GO" id="GO:0016020">
    <property type="term" value="C:membrane"/>
    <property type="evidence" value="ECO:0007669"/>
    <property type="project" value="UniProtKB-SubCell"/>
</dbReference>
<keyword evidence="3 6" id="KW-0812">Transmembrane</keyword>
<comment type="caution">
    <text evidence="7">The sequence shown here is derived from an EMBL/GenBank/DDBJ whole genome shotgun (WGS) entry which is preliminary data.</text>
</comment>
<dbReference type="PRINTS" id="PR00447">
    <property type="entry name" value="NATRESASSCMP"/>
</dbReference>
<evidence type="ECO:0000256" key="4">
    <source>
        <dbReference type="ARBA" id="ARBA00022989"/>
    </source>
</evidence>
<dbReference type="InterPro" id="IPR001046">
    <property type="entry name" value="NRAMP_fam"/>
</dbReference>
<feature type="transmembrane region" description="Helical" evidence="6">
    <location>
        <begin position="16"/>
        <end position="33"/>
    </location>
</feature>
<evidence type="ECO:0000313" key="7">
    <source>
        <dbReference type="EMBL" id="KAL3659199.1"/>
    </source>
</evidence>
<protein>
    <submittedName>
        <fullName evidence="7">Uncharacterized protein</fullName>
    </submittedName>
</protein>
<dbReference type="Pfam" id="PF01566">
    <property type="entry name" value="Nramp"/>
    <property type="match status" value="1"/>
</dbReference>
<evidence type="ECO:0000256" key="6">
    <source>
        <dbReference type="SAM" id="Phobius"/>
    </source>
</evidence>
<evidence type="ECO:0000256" key="2">
    <source>
        <dbReference type="ARBA" id="ARBA00022448"/>
    </source>
</evidence>
<dbReference type="PANTHER" id="PTHR11706">
    <property type="entry name" value="SOLUTE CARRIER PROTEIN FAMILY 11 MEMBER"/>
    <property type="match status" value="1"/>
</dbReference>
<accession>A0ABD3F157</accession>
<name>A0ABD3F157_9STRA</name>
<gene>
    <name evidence="7" type="ORF">V7S43_015777</name>
</gene>
<reference evidence="7 8" key="1">
    <citation type="submission" date="2024-09" db="EMBL/GenBank/DDBJ databases">
        <title>Genome sequencing and assembly of Phytophthora oleae, isolate VK10A, causative agent of rot of olive drupes.</title>
        <authorList>
            <person name="Conti Taguali S."/>
            <person name="Riolo M."/>
            <person name="La Spada F."/>
            <person name="Cacciola S.O."/>
            <person name="Dionisio G."/>
        </authorList>
    </citation>
    <scope>NUCLEOTIDE SEQUENCE [LARGE SCALE GENOMIC DNA]</scope>
    <source>
        <strain evidence="7 8">VK10A</strain>
    </source>
</reference>
<keyword evidence="8" id="KW-1185">Reference proteome</keyword>
<evidence type="ECO:0000313" key="8">
    <source>
        <dbReference type="Proteomes" id="UP001632037"/>
    </source>
</evidence>